<keyword evidence="3" id="KW-1185">Reference proteome</keyword>
<evidence type="ECO:0000256" key="1">
    <source>
        <dbReference type="SAM" id="Phobius"/>
    </source>
</evidence>
<accession>A0ABN7T785</accession>
<dbReference type="Proteomes" id="UP001158576">
    <property type="component" value="Chromosome 2"/>
</dbReference>
<proteinExistence type="predicted"/>
<dbReference type="EMBL" id="OU015567">
    <property type="protein sequence ID" value="CAG5110277.1"/>
    <property type="molecule type" value="Genomic_DNA"/>
</dbReference>
<keyword evidence="1" id="KW-0472">Membrane</keyword>
<protein>
    <submittedName>
        <fullName evidence="2">Oidioi.mRNA.OKI2018_I69.chr2.g4692.t1.cds</fullName>
    </submittedName>
</protein>
<feature type="transmembrane region" description="Helical" evidence="1">
    <location>
        <begin position="6"/>
        <end position="27"/>
    </location>
</feature>
<reference evidence="2 3" key="1">
    <citation type="submission" date="2021-04" db="EMBL/GenBank/DDBJ databases">
        <authorList>
            <person name="Bliznina A."/>
        </authorList>
    </citation>
    <scope>NUCLEOTIDE SEQUENCE [LARGE SCALE GENOMIC DNA]</scope>
</reference>
<sequence length="108" mass="12366">MMRVESIWPTVLFCIGGLVLITIIYLVKACNFRHEERKRRQSWSAINRRTSIVKYKLELESRTKSPAASPRSIRKETEITTTYSVPKIVITTEIDDGLLSTNSYNSSA</sequence>
<keyword evidence="1" id="KW-0812">Transmembrane</keyword>
<gene>
    <name evidence="2" type="ORF">OKIOD_LOCUS13457</name>
</gene>
<evidence type="ECO:0000313" key="3">
    <source>
        <dbReference type="Proteomes" id="UP001158576"/>
    </source>
</evidence>
<keyword evidence="1" id="KW-1133">Transmembrane helix</keyword>
<name>A0ABN7T785_OIKDI</name>
<evidence type="ECO:0000313" key="2">
    <source>
        <dbReference type="EMBL" id="CAG5110277.1"/>
    </source>
</evidence>
<organism evidence="2 3">
    <name type="scientific">Oikopleura dioica</name>
    <name type="common">Tunicate</name>
    <dbReference type="NCBI Taxonomy" id="34765"/>
    <lineage>
        <taxon>Eukaryota</taxon>
        <taxon>Metazoa</taxon>
        <taxon>Chordata</taxon>
        <taxon>Tunicata</taxon>
        <taxon>Appendicularia</taxon>
        <taxon>Copelata</taxon>
        <taxon>Oikopleuridae</taxon>
        <taxon>Oikopleura</taxon>
    </lineage>
</organism>